<dbReference type="GO" id="GO:0005768">
    <property type="term" value="C:endosome"/>
    <property type="evidence" value="ECO:0007669"/>
    <property type="project" value="TreeGrafter"/>
</dbReference>
<name>A0A8K0NNH6_9TREE</name>
<dbReference type="Pfam" id="PF01398">
    <property type="entry name" value="JAB"/>
    <property type="match status" value="1"/>
</dbReference>
<dbReference type="GO" id="GO:0061578">
    <property type="term" value="F:K63-linked deubiquitinase activity"/>
    <property type="evidence" value="ECO:0007669"/>
    <property type="project" value="TreeGrafter"/>
</dbReference>
<organism evidence="2 3">
    <name type="scientific">Filobasidium floriforme</name>
    <dbReference type="NCBI Taxonomy" id="5210"/>
    <lineage>
        <taxon>Eukaryota</taxon>
        <taxon>Fungi</taxon>
        <taxon>Dikarya</taxon>
        <taxon>Basidiomycota</taxon>
        <taxon>Agaricomycotina</taxon>
        <taxon>Tremellomycetes</taxon>
        <taxon>Filobasidiales</taxon>
        <taxon>Filobasidiaceae</taxon>
        <taxon>Filobasidium</taxon>
    </lineage>
</organism>
<dbReference type="PANTHER" id="PTHR12947:SF13">
    <property type="entry name" value="FI19924P1"/>
    <property type="match status" value="1"/>
</dbReference>
<evidence type="ECO:0000259" key="1">
    <source>
        <dbReference type="PROSITE" id="PS50249"/>
    </source>
</evidence>
<feature type="domain" description="MPN" evidence="1">
    <location>
        <begin position="14"/>
        <end position="140"/>
    </location>
</feature>
<dbReference type="EMBL" id="JABELV010000168">
    <property type="protein sequence ID" value="KAG7528779.1"/>
    <property type="molecule type" value="Genomic_DNA"/>
</dbReference>
<evidence type="ECO:0000313" key="2">
    <source>
        <dbReference type="EMBL" id="KAG7528779.1"/>
    </source>
</evidence>
<dbReference type="AlphaFoldDB" id="A0A8K0NNH6"/>
<dbReference type="OrthoDB" id="3640at2759"/>
<evidence type="ECO:0000313" key="3">
    <source>
        <dbReference type="Proteomes" id="UP000812966"/>
    </source>
</evidence>
<reference evidence="2" key="1">
    <citation type="submission" date="2020-04" db="EMBL/GenBank/DDBJ databases">
        <title>Analysis of mating type loci in Filobasidium floriforme.</title>
        <authorList>
            <person name="Nowrousian M."/>
        </authorList>
    </citation>
    <scope>NUCLEOTIDE SEQUENCE</scope>
    <source>
        <strain evidence="2">CBS 6242</strain>
    </source>
</reference>
<comment type="caution">
    <text evidence="2">The sequence shown here is derived from an EMBL/GenBank/DDBJ whole genome shotgun (WGS) entry which is preliminary data.</text>
</comment>
<dbReference type="Gene3D" id="3.40.140.10">
    <property type="entry name" value="Cytidine Deaminase, domain 2"/>
    <property type="match status" value="1"/>
</dbReference>
<dbReference type="InterPro" id="IPR037518">
    <property type="entry name" value="MPN"/>
</dbReference>
<dbReference type="PANTHER" id="PTHR12947">
    <property type="entry name" value="AMSH-LIKE PROTEASE"/>
    <property type="match status" value="1"/>
</dbReference>
<gene>
    <name evidence="2" type="ORF">FFLO_05948</name>
</gene>
<dbReference type="Proteomes" id="UP000812966">
    <property type="component" value="Unassembled WGS sequence"/>
</dbReference>
<dbReference type="PROSITE" id="PS50249">
    <property type="entry name" value="MPN"/>
    <property type="match status" value="1"/>
</dbReference>
<sequence length="190" mass="21375">MIQQPRGRRHLRPLQVPISLIPTFLRIASSHTQRGIEMCGLLLEEESGELEVRALLIPRQEGTSDTCTMKEEERVVGVQLERGLIALGWIHTHPTQSCFMSSMDLHTHSAYQQTLPEAIAIVCAPRSDPAFGIFRLTEPAGLMTVLQCKRRQTFHEHPRISGGLYTDADHGGHVLLNERGRGIEVIDLRR</sequence>
<protein>
    <recommendedName>
        <fullName evidence="1">MPN domain-containing protein</fullName>
    </recommendedName>
</protein>
<dbReference type="GO" id="GO:0070536">
    <property type="term" value="P:protein K63-linked deubiquitination"/>
    <property type="evidence" value="ECO:0007669"/>
    <property type="project" value="TreeGrafter"/>
</dbReference>
<dbReference type="InterPro" id="IPR000555">
    <property type="entry name" value="JAMM/MPN+_dom"/>
</dbReference>
<keyword evidence="3" id="KW-1185">Reference proteome</keyword>
<proteinExistence type="predicted"/>
<dbReference type="SMART" id="SM00232">
    <property type="entry name" value="JAB_MPN"/>
    <property type="match status" value="1"/>
</dbReference>
<dbReference type="GO" id="GO:0008237">
    <property type="term" value="F:metallopeptidase activity"/>
    <property type="evidence" value="ECO:0007669"/>
    <property type="project" value="InterPro"/>
</dbReference>
<accession>A0A8K0NNH6</accession>
<dbReference type="SUPFAM" id="SSF102712">
    <property type="entry name" value="JAB1/MPN domain"/>
    <property type="match status" value="1"/>
</dbReference>
<dbReference type="GO" id="GO:0016020">
    <property type="term" value="C:membrane"/>
    <property type="evidence" value="ECO:0007669"/>
    <property type="project" value="TreeGrafter"/>
</dbReference>